<feature type="region of interest" description="Disordered" evidence="1">
    <location>
        <begin position="546"/>
        <end position="658"/>
    </location>
</feature>
<feature type="compositionally biased region" description="Basic and acidic residues" evidence="1">
    <location>
        <begin position="637"/>
        <end position="656"/>
    </location>
</feature>
<dbReference type="KEGG" id="vcn:VOLCADRAFT_96607"/>
<feature type="region of interest" description="Disordered" evidence="1">
    <location>
        <begin position="1138"/>
        <end position="1161"/>
    </location>
</feature>
<dbReference type="GeneID" id="9614402"/>
<accession>D8UAJ9</accession>
<feature type="compositionally biased region" description="Low complexity" evidence="1">
    <location>
        <begin position="756"/>
        <end position="776"/>
    </location>
</feature>
<dbReference type="AlphaFoldDB" id="D8UAJ9"/>
<sequence length="1168" mass="114020">MKTAGQVGAAGSSFNIPAQPAAAQKSEYQSSGAHGAVSNADFSVSHASSCGGLGPLSKARSGPRWGDASGHGAQGRVGLVATATTTGDGHALMGRVAISSRDTSVGPGFSVGAKRTRALAMDGDAASTQTEPSVPCHPRVSSLPAQVNEDSVSDGHCRVPAAMHPSGFEQPERALPLPIRQRVAANTATRTDQEAVAQLLGFVSEVAKLGSFQENGRGCHPGATASNATASAGVSSVLSGLSAGGDSHLSALLSASSPVILDKRLAAALADPTVAAATAQALANRVLVPLCSLESADGAAAKRTGSFGSQGNERPPRGVEHQLAEPDPFPCWQENGVDALTVVCGNGAASQKRPPGVTTPTVEGDSNGSASGSAGDASLTATAGDRNPIGGSGQSDEAAGGGGGGDGASNGQSDCLCREKLSDFELRDAAMGSNAPAACGAADGTVSPVPCGPRDTCAHLAADVQASSVAQQGSGGTGAGPAAARASTAIPRRDTQLSLPCAPVSAQLGAALPPEVAARLKKRIRIIQPISQTWVEETLQCGSGAISQSFSGSEDRPVGSGSGGRVAHVHGSANPVANERRHQGESGRPPASAAAAAALPSSGVTLGAPELPQGGPLPRLGADGMAVQPCVSGAAGEPRDARNAPAERDTSVRDKPAAAAAAVPAAAAPAVTAVTASVGPPFSSLQQQHAVTAATDHPLQLSGLAALAALAAAADKVSPFTTDSASTLQLVPQQQQGMSATMGSTAPLMLPHSYGSNNTSVSATPTTATTESPFSSAVLPPRLASGPGSHLGGSCSDAAVAAGPLPATATGGATALAPGQDSLSALLGRTLSSGLPGTAVAVAANPGLVRAASDALREAATANTTLLPQQTRSLAPLPSQRTVSAANSTSASCLGKVQGELTLLYHWYVANKAAYLDQAQLQLQRIDALTAARDSAAGGSGANAAAAACARAESAEAARAFETALKIMSVCGRVEQQWLSAPPPARGGPPATGAALRAMAAAAPPPPAAEATAVGLPRQASGSAGAALPVNLPAPAAGWSHGACAALAVAAALVGSVGRGQAGSGLGSGGSPPGTGSMAMKEGGPRNSPSWFAGLGPLGATCGHPFSLAAAQRLPAEAATGGVVAGAPVPMVTAAAAAQLPQSPPQQLRASASPLSPPVAPCSQAAFA</sequence>
<gene>
    <name evidence="2" type="ORF">VOLCADRAFT_96607</name>
</gene>
<evidence type="ECO:0000313" key="3">
    <source>
        <dbReference type="Proteomes" id="UP000001058"/>
    </source>
</evidence>
<feature type="region of interest" description="Disordered" evidence="1">
    <location>
        <begin position="1061"/>
        <end position="1088"/>
    </location>
</feature>
<feature type="region of interest" description="Disordered" evidence="1">
    <location>
        <begin position="469"/>
        <end position="491"/>
    </location>
</feature>
<name>D8UAJ9_VOLCA</name>
<feature type="compositionally biased region" description="Low complexity" evidence="1">
    <location>
        <begin position="480"/>
        <end position="489"/>
    </location>
</feature>
<reference evidence="2 3" key="1">
    <citation type="journal article" date="2010" name="Science">
        <title>Genomic analysis of organismal complexity in the multicellular green alga Volvox carteri.</title>
        <authorList>
            <person name="Prochnik S.E."/>
            <person name="Umen J."/>
            <person name="Nedelcu A.M."/>
            <person name="Hallmann A."/>
            <person name="Miller S.M."/>
            <person name="Nishii I."/>
            <person name="Ferris P."/>
            <person name="Kuo A."/>
            <person name="Mitros T."/>
            <person name="Fritz-Laylin L.K."/>
            <person name="Hellsten U."/>
            <person name="Chapman J."/>
            <person name="Simakov O."/>
            <person name="Rensing S.A."/>
            <person name="Terry A."/>
            <person name="Pangilinan J."/>
            <person name="Kapitonov V."/>
            <person name="Jurka J."/>
            <person name="Salamov A."/>
            <person name="Shapiro H."/>
            <person name="Schmutz J."/>
            <person name="Grimwood J."/>
            <person name="Lindquist E."/>
            <person name="Lucas S."/>
            <person name="Grigoriev I.V."/>
            <person name="Schmitt R."/>
            <person name="Kirk D."/>
            <person name="Rokhsar D.S."/>
        </authorList>
    </citation>
    <scope>NUCLEOTIDE SEQUENCE [LARGE SCALE GENOMIC DNA]</scope>
    <source>
        <strain evidence="3">f. Nagariensis / Eve</strain>
    </source>
</reference>
<evidence type="ECO:0000313" key="2">
    <source>
        <dbReference type="EMBL" id="EFJ43273.1"/>
    </source>
</evidence>
<dbReference type="Proteomes" id="UP000001058">
    <property type="component" value="Unassembled WGS sequence"/>
</dbReference>
<dbReference type="RefSeq" id="XP_002955633.1">
    <property type="nucleotide sequence ID" value="XM_002955587.1"/>
</dbReference>
<proteinExistence type="predicted"/>
<feature type="region of interest" description="Disordered" evidence="1">
    <location>
        <begin position="302"/>
        <end position="330"/>
    </location>
</feature>
<organism evidence="3">
    <name type="scientific">Volvox carteri f. nagariensis</name>
    <dbReference type="NCBI Taxonomy" id="3068"/>
    <lineage>
        <taxon>Eukaryota</taxon>
        <taxon>Viridiplantae</taxon>
        <taxon>Chlorophyta</taxon>
        <taxon>core chlorophytes</taxon>
        <taxon>Chlorophyceae</taxon>
        <taxon>CS clade</taxon>
        <taxon>Chlamydomonadales</taxon>
        <taxon>Volvocaceae</taxon>
        <taxon>Volvox</taxon>
    </lineage>
</organism>
<feature type="compositionally biased region" description="Low complexity" evidence="1">
    <location>
        <begin position="589"/>
        <end position="602"/>
    </location>
</feature>
<feature type="region of interest" description="Disordered" evidence="1">
    <location>
        <begin position="753"/>
        <end position="777"/>
    </location>
</feature>
<dbReference type="EMBL" id="GL378374">
    <property type="protein sequence ID" value="EFJ43273.1"/>
    <property type="molecule type" value="Genomic_DNA"/>
</dbReference>
<keyword evidence="3" id="KW-1185">Reference proteome</keyword>
<feature type="compositionally biased region" description="Low complexity" evidence="1">
    <location>
        <begin position="1138"/>
        <end position="1154"/>
    </location>
</feature>
<evidence type="ECO:0000256" key="1">
    <source>
        <dbReference type="SAM" id="MobiDB-lite"/>
    </source>
</evidence>
<feature type="compositionally biased region" description="Basic and acidic residues" evidence="1">
    <location>
        <begin position="314"/>
        <end position="324"/>
    </location>
</feature>
<feature type="region of interest" description="Disordered" evidence="1">
    <location>
        <begin position="348"/>
        <end position="411"/>
    </location>
</feature>
<feature type="compositionally biased region" description="Gly residues" evidence="1">
    <location>
        <begin position="399"/>
        <end position="408"/>
    </location>
</feature>
<feature type="compositionally biased region" description="Low complexity" evidence="1">
    <location>
        <begin position="364"/>
        <end position="385"/>
    </location>
</feature>
<feature type="compositionally biased region" description="Gly residues" evidence="1">
    <location>
        <begin position="1061"/>
        <end position="1073"/>
    </location>
</feature>
<dbReference type="InParanoid" id="D8UAJ9"/>
<feature type="region of interest" description="Disordered" evidence="1">
    <location>
        <begin position="1"/>
        <end position="35"/>
    </location>
</feature>
<dbReference type="OrthoDB" id="551959at2759"/>
<protein>
    <submittedName>
        <fullName evidence="2">Uncharacterized protein</fullName>
    </submittedName>
</protein>